<protein>
    <submittedName>
        <fullName evidence="1">Uncharacterized protein</fullName>
    </submittedName>
</protein>
<sequence>MIPTIQLHNIKIYIGYKNIHQIVRENWEIILNLHSQHRCDLRPRIYSTVISLYAVNIQKSWSHYKFEAVNDENPTTTIVRRGQPFNGVVRYQLQ</sequence>
<dbReference type="EMBL" id="FZQP02001515">
    <property type="protein sequence ID" value="VVC93088.1"/>
    <property type="molecule type" value="Genomic_DNA"/>
</dbReference>
<organism evidence="1 2">
    <name type="scientific">Leptidea sinapis</name>
    <dbReference type="NCBI Taxonomy" id="189913"/>
    <lineage>
        <taxon>Eukaryota</taxon>
        <taxon>Metazoa</taxon>
        <taxon>Ecdysozoa</taxon>
        <taxon>Arthropoda</taxon>
        <taxon>Hexapoda</taxon>
        <taxon>Insecta</taxon>
        <taxon>Pterygota</taxon>
        <taxon>Neoptera</taxon>
        <taxon>Endopterygota</taxon>
        <taxon>Lepidoptera</taxon>
        <taxon>Glossata</taxon>
        <taxon>Ditrysia</taxon>
        <taxon>Papilionoidea</taxon>
        <taxon>Pieridae</taxon>
        <taxon>Dismorphiinae</taxon>
        <taxon>Leptidea</taxon>
    </lineage>
</organism>
<reference evidence="1 2" key="1">
    <citation type="submission" date="2017-07" db="EMBL/GenBank/DDBJ databases">
        <authorList>
            <person name="Talla V."/>
            <person name="Backstrom N."/>
        </authorList>
    </citation>
    <scope>NUCLEOTIDE SEQUENCE [LARGE SCALE GENOMIC DNA]</scope>
</reference>
<proteinExistence type="predicted"/>
<dbReference type="AlphaFoldDB" id="A0A5E4Q7B4"/>
<accession>A0A5E4Q7B4</accession>
<name>A0A5E4Q7B4_9NEOP</name>
<dbReference type="Proteomes" id="UP000324832">
    <property type="component" value="Unassembled WGS sequence"/>
</dbReference>
<evidence type="ECO:0000313" key="2">
    <source>
        <dbReference type="Proteomes" id="UP000324832"/>
    </source>
</evidence>
<evidence type="ECO:0000313" key="1">
    <source>
        <dbReference type="EMBL" id="VVC93088.1"/>
    </source>
</evidence>
<gene>
    <name evidence="1" type="ORF">LSINAPIS_LOCUS5356</name>
</gene>
<keyword evidence="2" id="KW-1185">Reference proteome</keyword>